<dbReference type="EMBL" id="CP071250">
    <property type="protein sequence ID" value="UUF07974.1"/>
    <property type="molecule type" value="Genomic_DNA"/>
</dbReference>
<evidence type="ECO:0000313" key="2">
    <source>
        <dbReference type="EMBL" id="UUF06750.1"/>
    </source>
</evidence>
<dbReference type="AlphaFoldDB" id="A0A9Q9CKC8"/>
<sequence length="94" mass="11048">MSLKETYEDLQQKASKIKHELASLKTEMTLLEENIHGIELNPNFLETDVQPLYESLWNLQMAYKKRQTELNTVTLQLNQLDHILEGIMETDQMI</sequence>
<gene>
    <name evidence="2" type="ORF">J0J69_03995</name>
    <name evidence="3" type="ORF">J0J70_10175</name>
</gene>
<dbReference type="Proteomes" id="UP001058016">
    <property type="component" value="Chromosome"/>
</dbReference>
<dbReference type="RefSeq" id="WP_212723814.1">
    <property type="nucleotide sequence ID" value="NZ_CP071249.1"/>
</dbReference>
<dbReference type="Proteomes" id="UP001058072">
    <property type="component" value="Chromosome"/>
</dbReference>
<keyword evidence="4" id="KW-1185">Reference proteome</keyword>
<evidence type="ECO:0000313" key="5">
    <source>
        <dbReference type="Proteomes" id="UP001058072"/>
    </source>
</evidence>
<proteinExistence type="predicted"/>
<dbReference type="EMBL" id="CP071249">
    <property type="protein sequence ID" value="UUF06750.1"/>
    <property type="molecule type" value="Genomic_DNA"/>
</dbReference>
<evidence type="ECO:0000313" key="3">
    <source>
        <dbReference type="EMBL" id="UUF07974.1"/>
    </source>
</evidence>
<accession>A0A9Q9CKC8</accession>
<name>A0A9Q9CKC8_9FIRM</name>
<evidence type="ECO:0000256" key="1">
    <source>
        <dbReference type="SAM" id="Coils"/>
    </source>
</evidence>
<keyword evidence="1" id="KW-0175">Coiled coil</keyword>
<organism evidence="3 5">
    <name type="scientific">Turicibacter bilis</name>
    <dbReference type="NCBI Taxonomy" id="2735723"/>
    <lineage>
        <taxon>Bacteria</taxon>
        <taxon>Bacillati</taxon>
        <taxon>Bacillota</taxon>
        <taxon>Erysipelotrichia</taxon>
        <taxon>Erysipelotrichales</taxon>
        <taxon>Turicibacteraceae</taxon>
        <taxon>Turicibacter</taxon>
    </lineage>
</organism>
<protein>
    <submittedName>
        <fullName evidence="3">Uncharacterized protein</fullName>
    </submittedName>
</protein>
<feature type="coiled-coil region" evidence="1">
    <location>
        <begin position="7"/>
        <end position="41"/>
    </location>
</feature>
<reference evidence="3 4" key="1">
    <citation type="submission" date="2021-03" db="EMBL/GenBank/DDBJ databases">
        <title>Comparative Genomics and Metabolomics in the genus Turicibacter.</title>
        <authorList>
            <person name="Maki J."/>
            <person name="Looft T."/>
        </authorList>
    </citation>
    <scope>NUCLEOTIDE SEQUENCE</scope>
    <source>
        <strain evidence="3">ISU324</strain>
        <strain evidence="2 4">MMM721</strain>
    </source>
</reference>
<evidence type="ECO:0000313" key="4">
    <source>
        <dbReference type="Proteomes" id="UP001058016"/>
    </source>
</evidence>